<reference evidence="3" key="1">
    <citation type="submission" date="2016-10" db="EMBL/GenBank/DDBJ databases">
        <authorList>
            <person name="Varghese N."/>
            <person name="Submissions S."/>
        </authorList>
    </citation>
    <scope>NUCLEOTIDE SEQUENCE [LARGE SCALE GENOMIC DNA]</scope>
    <source>
        <strain evidence="3">CGMCC 1.10370</strain>
    </source>
</reference>
<dbReference type="GO" id="GO:0016301">
    <property type="term" value="F:kinase activity"/>
    <property type="evidence" value="ECO:0007669"/>
    <property type="project" value="UniProtKB-KW"/>
</dbReference>
<organism evidence="2 3">
    <name type="scientific">Flavobacterium phragmitis</name>
    <dbReference type="NCBI Taxonomy" id="739143"/>
    <lineage>
        <taxon>Bacteria</taxon>
        <taxon>Pseudomonadati</taxon>
        <taxon>Bacteroidota</taxon>
        <taxon>Flavobacteriia</taxon>
        <taxon>Flavobacteriales</taxon>
        <taxon>Flavobacteriaceae</taxon>
        <taxon>Flavobacterium</taxon>
    </lineage>
</organism>
<dbReference type="InterPro" id="IPR002575">
    <property type="entry name" value="Aminoglycoside_PTrfase"/>
</dbReference>
<dbReference type="Proteomes" id="UP000199672">
    <property type="component" value="Unassembled WGS sequence"/>
</dbReference>
<evidence type="ECO:0000313" key="3">
    <source>
        <dbReference type="Proteomes" id="UP000199672"/>
    </source>
</evidence>
<dbReference type="InterPro" id="IPR011009">
    <property type="entry name" value="Kinase-like_dom_sf"/>
</dbReference>
<dbReference type="Pfam" id="PF01636">
    <property type="entry name" value="APH"/>
    <property type="match status" value="1"/>
</dbReference>
<protein>
    <submittedName>
        <fullName evidence="2">Ser/Thr protein kinase RdoA involved in Cpx stress response, MazF antagonist</fullName>
    </submittedName>
</protein>
<dbReference type="OrthoDB" id="526037at2"/>
<dbReference type="PANTHER" id="PTHR21064:SF5">
    <property type="entry name" value="SLR1880 PROTEIN"/>
    <property type="match status" value="1"/>
</dbReference>
<dbReference type="RefSeq" id="WP_091491424.1">
    <property type="nucleotide sequence ID" value="NZ_FOMH01000002.1"/>
</dbReference>
<evidence type="ECO:0000259" key="1">
    <source>
        <dbReference type="Pfam" id="PF01636"/>
    </source>
</evidence>
<evidence type="ECO:0000313" key="2">
    <source>
        <dbReference type="EMBL" id="SFC84577.1"/>
    </source>
</evidence>
<dbReference type="Gene3D" id="3.90.1200.10">
    <property type="match status" value="1"/>
</dbReference>
<dbReference type="InterPro" id="IPR050249">
    <property type="entry name" value="Pseudomonas-type_ThrB"/>
</dbReference>
<sequence length="368" mass="42857">MTAEKLKFIFEQFDHIEVFKTFEELSSGHINDTYLVTADSRRQFILQRINEGVFKDVPGLIANKVSVSQHLLKKLKQLSEDELKRRVLTFIGTKKGVFYYKDKEGNFWNVMVYIEGSLTFETVNNEEIAYEGGKLFGEFLNLTSDFDARKLIEVIPNFHNMTFRYSQFDNALKEASEQRIEQAKDLIKITQDLKEEMHVLQNLKDTGKIKLRVTHNDTKISNALFDINKKGLCVIDTDTVMPGIIHYDFGDAIRTICNTAAEDEKNLELVQFNLQFYKAYVKGFLEKTSSSLSPLEIKYLPLGAKTMTFIMALRFLTDFLNNDVYYKTEYPEHNLDRSKNQFKLIESLSEQFKEMEEYNLDFLGSLKE</sequence>
<gene>
    <name evidence="2" type="ORF">SAMN05216297_102483</name>
</gene>
<proteinExistence type="predicted"/>
<dbReference type="SUPFAM" id="SSF56112">
    <property type="entry name" value="Protein kinase-like (PK-like)"/>
    <property type="match status" value="1"/>
</dbReference>
<name>A0A1I1MGT2_9FLAO</name>
<keyword evidence="2" id="KW-0808">Transferase</keyword>
<feature type="domain" description="Aminoglycoside phosphotransferase" evidence="1">
    <location>
        <begin position="22"/>
        <end position="260"/>
    </location>
</feature>
<dbReference type="AlphaFoldDB" id="A0A1I1MGT2"/>
<accession>A0A1I1MGT2</accession>
<keyword evidence="2" id="KW-0418">Kinase</keyword>
<dbReference type="PANTHER" id="PTHR21064">
    <property type="entry name" value="AMINOGLYCOSIDE PHOSPHOTRANSFERASE DOMAIN-CONTAINING PROTEIN-RELATED"/>
    <property type="match status" value="1"/>
</dbReference>
<keyword evidence="3" id="KW-1185">Reference proteome</keyword>
<dbReference type="STRING" id="739143.SAMN05216297_102483"/>
<dbReference type="EMBL" id="FOMH01000002">
    <property type="protein sequence ID" value="SFC84577.1"/>
    <property type="molecule type" value="Genomic_DNA"/>
</dbReference>